<sequence length="407" mass="45891">MNNLSQRCILAVGNTGNGKSFTATVFGAQNVIIGHSSKSQTDTITIHKIKNGGFYIDTPGFDDSDEDKGDDDTVRSIFRKMFKEKIQKLTTILWFVTPDVRAKGSYKRQAKFIESLAEYCNGNVWENTIIVTKGDTIQTGPRDAAREIAKEIRRTQIDVLLKTADFKILLFESLKPESVYVKGNFTSEMLNEFGVFKGSEPDRILAKYESLMKYHLNYPIHLSLKIVKCSKCSEENDRRLASSMCHSGTESFHPETECVHVGNVIDIHPSSHFKKHSSHYVDARTQQVFDHSPQAWTVRVFSVGIVNPTCPEFVHGYWNCCGNGDVNSSGCKEVYRCCEKDLHSSGCQRIYDVCRHKIGEPTCLTICRSCKKRSDTNGCKERCNNCKDDNSRNKAGCIKTSHKFSVN</sequence>
<protein>
    <recommendedName>
        <fullName evidence="3">AIG1-type G domain-containing protein</fullName>
    </recommendedName>
</protein>
<dbReference type="Proteomes" id="UP000265703">
    <property type="component" value="Unassembled WGS sequence"/>
</dbReference>
<dbReference type="InterPro" id="IPR027417">
    <property type="entry name" value="P-loop_NTPase"/>
</dbReference>
<dbReference type="STRING" id="658196.A0A397THS4"/>
<dbReference type="EMBL" id="QKYT01000025">
    <property type="protein sequence ID" value="RIA97790.1"/>
    <property type="molecule type" value="Genomic_DNA"/>
</dbReference>
<accession>A0A397THS4</accession>
<comment type="caution">
    <text evidence="1">The sequence shown here is derived from an EMBL/GenBank/DDBJ whole genome shotgun (WGS) entry which is preliminary data.</text>
</comment>
<dbReference type="OrthoDB" id="8954335at2759"/>
<keyword evidence="2" id="KW-1185">Reference proteome</keyword>
<dbReference type="AlphaFoldDB" id="A0A397THS4"/>
<organism evidence="1 2">
    <name type="scientific">Glomus cerebriforme</name>
    <dbReference type="NCBI Taxonomy" id="658196"/>
    <lineage>
        <taxon>Eukaryota</taxon>
        <taxon>Fungi</taxon>
        <taxon>Fungi incertae sedis</taxon>
        <taxon>Mucoromycota</taxon>
        <taxon>Glomeromycotina</taxon>
        <taxon>Glomeromycetes</taxon>
        <taxon>Glomerales</taxon>
        <taxon>Glomeraceae</taxon>
        <taxon>Glomus</taxon>
    </lineage>
</organism>
<gene>
    <name evidence="1" type="ORF">C1645_813666</name>
</gene>
<name>A0A397THS4_9GLOM</name>
<dbReference type="Gene3D" id="3.40.50.300">
    <property type="entry name" value="P-loop containing nucleotide triphosphate hydrolases"/>
    <property type="match status" value="1"/>
</dbReference>
<evidence type="ECO:0000313" key="2">
    <source>
        <dbReference type="Proteomes" id="UP000265703"/>
    </source>
</evidence>
<reference evidence="1 2" key="1">
    <citation type="submission" date="2018-06" db="EMBL/GenBank/DDBJ databases">
        <title>Comparative genomics reveals the genomic features of Rhizophagus irregularis, R. cerebriforme, R. diaphanum and Gigaspora rosea, and their symbiotic lifestyle signature.</title>
        <authorList>
            <person name="Morin E."/>
            <person name="San Clemente H."/>
            <person name="Chen E.C.H."/>
            <person name="De La Providencia I."/>
            <person name="Hainaut M."/>
            <person name="Kuo A."/>
            <person name="Kohler A."/>
            <person name="Murat C."/>
            <person name="Tang N."/>
            <person name="Roy S."/>
            <person name="Loubradou J."/>
            <person name="Henrissat B."/>
            <person name="Grigoriev I.V."/>
            <person name="Corradi N."/>
            <person name="Roux C."/>
            <person name="Martin F.M."/>
        </authorList>
    </citation>
    <scope>NUCLEOTIDE SEQUENCE [LARGE SCALE GENOMIC DNA]</scope>
    <source>
        <strain evidence="1 2">DAOM 227022</strain>
    </source>
</reference>
<dbReference type="SUPFAM" id="SSF52540">
    <property type="entry name" value="P-loop containing nucleoside triphosphate hydrolases"/>
    <property type="match status" value="1"/>
</dbReference>
<proteinExistence type="predicted"/>
<evidence type="ECO:0008006" key="3">
    <source>
        <dbReference type="Google" id="ProtNLM"/>
    </source>
</evidence>
<evidence type="ECO:0000313" key="1">
    <source>
        <dbReference type="EMBL" id="RIA97790.1"/>
    </source>
</evidence>